<evidence type="ECO:0000313" key="8">
    <source>
        <dbReference type="Proteomes" id="UP000644020"/>
    </source>
</evidence>
<dbReference type="InterPro" id="IPR011990">
    <property type="entry name" value="TPR-like_helical_dom_sf"/>
</dbReference>
<dbReference type="EMBL" id="BMUL01000020">
    <property type="protein sequence ID" value="GHB05756.1"/>
    <property type="molecule type" value="Genomic_DNA"/>
</dbReference>
<gene>
    <name evidence="7" type="ORF">GCM10010305_56140</name>
</gene>
<evidence type="ECO:0000256" key="2">
    <source>
        <dbReference type="ARBA" id="ARBA00023012"/>
    </source>
</evidence>
<dbReference type="SMART" id="SM01043">
    <property type="entry name" value="BTAD"/>
    <property type="match status" value="1"/>
</dbReference>
<keyword evidence="2" id="KW-0902">Two-component regulatory system</keyword>
<dbReference type="SUPFAM" id="SSF46894">
    <property type="entry name" value="C-terminal effector domain of the bipartite response regulators"/>
    <property type="match status" value="1"/>
</dbReference>
<dbReference type="AlphaFoldDB" id="A0A918T6Z5"/>
<dbReference type="GO" id="GO:0000160">
    <property type="term" value="P:phosphorelay signal transduction system"/>
    <property type="evidence" value="ECO:0007669"/>
    <property type="project" value="UniProtKB-KW"/>
</dbReference>
<evidence type="ECO:0000313" key="7">
    <source>
        <dbReference type="EMBL" id="GHB05756.1"/>
    </source>
</evidence>
<dbReference type="GO" id="GO:0006355">
    <property type="term" value="P:regulation of DNA-templated transcription"/>
    <property type="evidence" value="ECO:0007669"/>
    <property type="project" value="InterPro"/>
</dbReference>
<dbReference type="Gene3D" id="1.10.10.10">
    <property type="entry name" value="Winged helix-like DNA-binding domain superfamily/Winged helix DNA-binding domain"/>
    <property type="match status" value="1"/>
</dbReference>
<dbReference type="SMART" id="SM00862">
    <property type="entry name" value="Trans_reg_C"/>
    <property type="match status" value="1"/>
</dbReference>
<evidence type="ECO:0000259" key="6">
    <source>
        <dbReference type="PROSITE" id="PS51755"/>
    </source>
</evidence>
<evidence type="ECO:0000256" key="3">
    <source>
        <dbReference type="ARBA" id="ARBA00023125"/>
    </source>
</evidence>
<dbReference type="Gene3D" id="1.25.40.10">
    <property type="entry name" value="Tetratricopeptide repeat domain"/>
    <property type="match status" value="2"/>
</dbReference>
<dbReference type="InterPro" id="IPR036388">
    <property type="entry name" value="WH-like_DNA-bd_sf"/>
</dbReference>
<reference evidence="7" key="2">
    <citation type="submission" date="2020-09" db="EMBL/GenBank/DDBJ databases">
        <authorList>
            <person name="Sun Q."/>
            <person name="Ohkuma M."/>
        </authorList>
    </citation>
    <scope>NUCLEOTIDE SEQUENCE</scope>
    <source>
        <strain evidence="7">JCM 4518</strain>
    </source>
</reference>
<dbReference type="InterPro" id="IPR001867">
    <property type="entry name" value="OmpR/PhoB-type_DNA-bd"/>
</dbReference>
<comment type="similarity">
    <text evidence="1">Belongs to the AfsR/DnrI/RedD regulatory family.</text>
</comment>
<dbReference type="InterPro" id="IPR016032">
    <property type="entry name" value="Sig_transdc_resp-reg_C-effctor"/>
</dbReference>
<keyword evidence="3 4" id="KW-0238">DNA-binding</keyword>
<name>A0A918T6Z5_9ACTN</name>
<dbReference type="SUPFAM" id="SSF52540">
    <property type="entry name" value="P-loop containing nucleoside triphosphate hydrolases"/>
    <property type="match status" value="1"/>
</dbReference>
<feature type="region of interest" description="Disordered" evidence="5">
    <location>
        <begin position="237"/>
        <end position="305"/>
    </location>
</feature>
<dbReference type="InterPro" id="IPR005158">
    <property type="entry name" value="BTAD"/>
</dbReference>
<feature type="compositionally biased region" description="Pro residues" evidence="5">
    <location>
        <begin position="241"/>
        <end position="254"/>
    </location>
</feature>
<dbReference type="SUPFAM" id="SSF48452">
    <property type="entry name" value="TPR-like"/>
    <property type="match status" value="2"/>
</dbReference>
<dbReference type="Pfam" id="PF00486">
    <property type="entry name" value="Trans_reg_C"/>
    <property type="match status" value="1"/>
</dbReference>
<evidence type="ECO:0000256" key="5">
    <source>
        <dbReference type="SAM" id="MobiDB-lite"/>
    </source>
</evidence>
<dbReference type="Pfam" id="PF03704">
    <property type="entry name" value="BTAD"/>
    <property type="match status" value="1"/>
</dbReference>
<dbReference type="RefSeq" id="WP_189982458.1">
    <property type="nucleotide sequence ID" value="NZ_BMUL01000020.1"/>
</dbReference>
<reference evidence="7" key="1">
    <citation type="journal article" date="2014" name="Int. J. Syst. Evol. Microbiol.">
        <title>Complete genome sequence of Corynebacterium casei LMG S-19264T (=DSM 44701T), isolated from a smear-ripened cheese.</title>
        <authorList>
            <consortium name="US DOE Joint Genome Institute (JGI-PGF)"/>
            <person name="Walter F."/>
            <person name="Albersmeier A."/>
            <person name="Kalinowski J."/>
            <person name="Ruckert C."/>
        </authorList>
    </citation>
    <scope>NUCLEOTIDE SEQUENCE</scope>
    <source>
        <strain evidence="7">JCM 4518</strain>
    </source>
</reference>
<protein>
    <submittedName>
        <fullName evidence="7">AfsR family transcriptional regulator</fullName>
    </submittedName>
</protein>
<comment type="caution">
    <text evidence="7">The sequence shown here is derived from an EMBL/GenBank/DDBJ whole genome shotgun (WGS) entry which is preliminary data.</text>
</comment>
<evidence type="ECO:0000256" key="4">
    <source>
        <dbReference type="PROSITE-ProRule" id="PRU01091"/>
    </source>
</evidence>
<feature type="DNA-binding region" description="OmpR/PhoB-type" evidence="4">
    <location>
        <begin position="1"/>
        <end position="91"/>
    </location>
</feature>
<keyword evidence="8" id="KW-1185">Reference proteome</keyword>
<organism evidence="7 8">
    <name type="scientific">Streptomyces termitum</name>
    <dbReference type="NCBI Taxonomy" id="67368"/>
    <lineage>
        <taxon>Bacteria</taxon>
        <taxon>Bacillati</taxon>
        <taxon>Actinomycetota</taxon>
        <taxon>Actinomycetes</taxon>
        <taxon>Kitasatosporales</taxon>
        <taxon>Streptomycetaceae</taxon>
        <taxon>Streptomyces</taxon>
    </lineage>
</organism>
<dbReference type="CDD" id="cd15831">
    <property type="entry name" value="BTAD"/>
    <property type="match status" value="1"/>
</dbReference>
<dbReference type="Gene3D" id="3.40.50.300">
    <property type="entry name" value="P-loop containing nucleotide triphosphate hydrolases"/>
    <property type="match status" value="1"/>
</dbReference>
<evidence type="ECO:0000256" key="1">
    <source>
        <dbReference type="ARBA" id="ARBA00005820"/>
    </source>
</evidence>
<dbReference type="PROSITE" id="PS51755">
    <property type="entry name" value="OMPR_PHOB"/>
    <property type="match status" value="1"/>
</dbReference>
<feature type="domain" description="OmpR/PhoB-type" evidence="6">
    <location>
        <begin position="1"/>
        <end position="91"/>
    </location>
</feature>
<accession>A0A918T6Z5</accession>
<dbReference type="PANTHER" id="PTHR47691:SF3">
    <property type="entry name" value="HTH-TYPE TRANSCRIPTIONAL REGULATOR RV0890C-RELATED"/>
    <property type="match status" value="1"/>
</dbReference>
<dbReference type="InterPro" id="IPR027417">
    <property type="entry name" value="P-loop_NTPase"/>
</dbReference>
<proteinExistence type="inferred from homology"/>
<dbReference type="PANTHER" id="PTHR47691">
    <property type="entry name" value="REGULATOR-RELATED"/>
    <property type="match status" value="1"/>
</dbReference>
<sequence>MRYLLLGSTEALGPDGTPLPLGGARLRALLAALALRAGRAVSVGELVEDVYGDEPPLDAPAALQALVARLRRILGREAVAATPGPGYRLAATAEDVDLYVFERRAAEAAARLDAGDPETAAALLREALGLFRGPALADLPGLAGLRPEAQRLAALRRRIEADLRRGATDGLVPELTELTAVHPYDEGFRAQLVRALRAEGRHADALAAYETARRTLADALGTDPGPELTALHRELLTGAPAPGPTPARPTPARPAPDRIQSPDRIQFPDRIQPSDRIQLPDRIQSPDPGLGPDPGPLPEGGNIRPRLTSFVGREPDLAALREDLGRSRLVTLTGPGGSGKTRLAEETARRVAGPDAWIAELAPLDDPGALPGAVLSALRLRETNLITREGALLPDDPTALLVEQLSRRPGLLLVLDNCEHLIGAAAGLAETLLAHCPGLRVLATSREPLGVPGETVRPVEPLPPAPAHRLFTERARAVRPDVDRDFARDADAAGAVAEICRRLDGLPLAIELAAARLRLLTPRQIADRLDDRFRLLTSGARTLLPRQQTLRAVVDWSWDLLEPAERTLLRQVSVFTGGWDLPAAEAVHAPDTGTGRGMGRGTRAGARDDTLAVLGALVDKSLVVAAPTDGGEMRYRLLETIHEYAAERAAETPESRAVAEAAHTAYFTAFVEEAEPKLRSGEQLPWIDRMERDLDNVRAALHRALVTAPARAARGGPPPDEAAAIRLVLATGWFWWLRNHRAEGLAWTRRALALGEDPEDPADPRHWPRMHLRMLFFFLGMEDSPMHTGDSPEGREELALLRRVRDAFGTDPGPESARFPGLLWPFTAYLTEKPDTVRAFLDAGIAACRRHGGPWELGVSLMFRTHMIVDMPGGMAGVDDDLAELRALCRRVGDRWMGAQVASAAAEAYLMRGRLAEARQAYEESLALAREVGAHAETPFLMARLAEVTYREGDTATAERDLAEAAREAARLRLQDALAYVDFLHAVLALDQNDPVRARALITSAGAHVRASAPPPHFVIALEGFVARIDAAEGAGRPAVAAAAASLRAALDGRCADLVVTGLGEGTVFALHRAGAAELCARVAAAVDGWRRDIPRSVPERREADLVRAACRTALGADGLAAARAAGTGLGPGDVLALLEPYLSGAGEEPVRRS</sequence>
<dbReference type="Proteomes" id="UP000644020">
    <property type="component" value="Unassembled WGS sequence"/>
</dbReference>
<dbReference type="GO" id="GO:0003677">
    <property type="term" value="F:DNA binding"/>
    <property type="evidence" value="ECO:0007669"/>
    <property type="project" value="UniProtKB-UniRule"/>
</dbReference>